<feature type="non-terminal residue" evidence="1">
    <location>
        <position position="834"/>
    </location>
</feature>
<dbReference type="Proteomes" id="UP000001876">
    <property type="component" value="Unassembled WGS sequence"/>
</dbReference>
<keyword evidence="2" id="KW-1185">Reference proteome</keyword>
<dbReference type="OMA" id="ARECCEL"/>
<dbReference type="EMBL" id="GG663741">
    <property type="protein sequence ID" value="EEH56118.1"/>
    <property type="molecule type" value="Genomic_DNA"/>
</dbReference>
<sequence length="834" mass="83249">MQDALEDVLWVLEAILTSCGEAAAASDVNGNEFSVVVALVSSAFTCLRTWHPAGVTLSELFADRGALFNALVLGAVGGAWGGDARVVRAATEALEELMRATDPLPSRADAVRAVMDVLEDACGALTAGGALDAGWDFLGGDGDGDDGDDAMARIRAATAIASAVAGAETTAFAARAGGGVGGGGGGGGGIGSSFGNALEWLLTTAERGDAAAASAALAPWRPGRGGLASALGDERGRTACERVLGSVLRRSARTAGASWRAAALAAAAAATDSDATPLGPTCDIDDDDALDLARARGPLETAIAAAHDAMGSPAFLRVVVDALEGAAAAVGPPPEHRGWENARAALVALACCGYPLASEPEYDVDVAPGRPAHVEALTRALVTSPIGWTVVRAGAAGCQNGPRGCAPLVAARAVAVAATLSRVVSRERRAPFLAPALEFLLDAMETFSGPDADDVAVASVAADAAATTIRAAAEAPGDDAARAVAPCLDRAASIASSGGALPTPHRVAIVSALCVVATRLGQEVGGVVDALVAAPLRRLGAAVAAGDARTCALELKVLSRAFAAEGALARASDDALRAMWETSTSVAAMARDAIASGTLGGGGGGARDAAEDVVRGCRDLWIGLTRARPRAREQAHESAALAAARGLFVGGHHAGAPLPPGTTPGTTPRSLAVAALSVAAAVARDVGAGATPRTREAILEVITAASRTLPTSDDDVALARALFETCADVLNASWIGVDASRALRVASPETFRAACLECRAAEAADRAAPALTFIETCFRATTSTSTSTSTASFIDDPEGTLDAMRTLAASLAVAAAGWTSPSACEPIGAALWAA</sequence>
<evidence type="ECO:0000313" key="1">
    <source>
        <dbReference type="EMBL" id="EEH56118.1"/>
    </source>
</evidence>
<protein>
    <submittedName>
        <fullName evidence="1">Predicted protein</fullName>
    </submittedName>
</protein>
<dbReference type="AlphaFoldDB" id="C1MW71"/>
<gene>
    <name evidence="1" type="ORF">MICPUCDRAFT_65575</name>
</gene>
<dbReference type="RefSeq" id="XP_003060166.1">
    <property type="nucleotide sequence ID" value="XM_003060120.1"/>
</dbReference>
<name>C1MW71_MICPC</name>
<dbReference type="Gene3D" id="1.25.10.10">
    <property type="entry name" value="Leucine-rich Repeat Variant"/>
    <property type="match status" value="1"/>
</dbReference>
<dbReference type="InterPro" id="IPR011989">
    <property type="entry name" value="ARM-like"/>
</dbReference>
<evidence type="ECO:0000313" key="2">
    <source>
        <dbReference type="Proteomes" id="UP000001876"/>
    </source>
</evidence>
<accession>C1MW71</accession>
<proteinExistence type="predicted"/>
<reference evidence="1 2" key="1">
    <citation type="journal article" date="2009" name="Science">
        <title>Green evolution and dynamic adaptations revealed by genomes of the marine picoeukaryotes Micromonas.</title>
        <authorList>
            <person name="Worden A.Z."/>
            <person name="Lee J.H."/>
            <person name="Mock T."/>
            <person name="Rouze P."/>
            <person name="Simmons M.P."/>
            <person name="Aerts A.L."/>
            <person name="Allen A.E."/>
            <person name="Cuvelier M.L."/>
            <person name="Derelle E."/>
            <person name="Everett M.V."/>
            <person name="Foulon E."/>
            <person name="Grimwood J."/>
            <person name="Gundlach H."/>
            <person name="Henrissat B."/>
            <person name="Napoli C."/>
            <person name="McDonald S.M."/>
            <person name="Parker M.S."/>
            <person name="Rombauts S."/>
            <person name="Salamov A."/>
            <person name="Von Dassow P."/>
            <person name="Badger J.H."/>
            <person name="Coutinho P.M."/>
            <person name="Demir E."/>
            <person name="Dubchak I."/>
            <person name="Gentemann C."/>
            <person name="Eikrem W."/>
            <person name="Gready J.E."/>
            <person name="John U."/>
            <person name="Lanier W."/>
            <person name="Lindquist E.A."/>
            <person name="Lucas S."/>
            <person name="Mayer K.F."/>
            <person name="Moreau H."/>
            <person name="Not F."/>
            <person name="Otillar R."/>
            <person name="Panaud O."/>
            <person name="Pangilinan J."/>
            <person name="Paulsen I."/>
            <person name="Piegu B."/>
            <person name="Poliakov A."/>
            <person name="Robbens S."/>
            <person name="Schmutz J."/>
            <person name="Toulza E."/>
            <person name="Wyss T."/>
            <person name="Zelensky A."/>
            <person name="Zhou K."/>
            <person name="Armbrust E.V."/>
            <person name="Bhattacharya D."/>
            <person name="Goodenough U.W."/>
            <person name="Van de Peer Y."/>
            <person name="Grigoriev I.V."/>
        </authorList>
    </citation>
    <scope>NUCLEOTIDE SEQUENCE [LARGE SCALE GENOMIC DNA]</scope>
    <source>
        <strain evidence="1 2">CCMP1545</strain>
    </source>
</reference>
<dbReference type="GeneID" id="9685604"/>
<dbReference type="KEGG" id="mpp:MICPUCDRAFT_65575"/>
<organism evidence="2">
    <name type="scientific">Micromonas pusilla (strain CCMP1545)</name>
    <name type="common">Picoplanktonic green alga</name>
    <dbReference type="NCBI Taxonomy" id="564608"/>
    <lineage>
        <taxon>Eukaryota</taxon>
        <taxon>Viridiplantae</taxon>
        <taxon>Chlorophyta</taxon>
        <taxon>Mamiellophyceae</taxon>
        <taxon>Mamiellales</taxon>
        <taxon>Mamiellaceae</taxon>
        <taxon>Micromonas</taxon>
    </lineage>
</organism>